<accession>A0AAD7DFS3</accession>
<evidence type="ECO:0000313" key="2">
    <source>
        <dbReference type="Proteomes" id="UP001221757"/>
    </source>
</evidence>
<sequence length="164" mass="17532">MPSAALSMVVDPVSDSKSDAFEEEEDLLEVYFPLLEVLRSRWVREVLRLTWVHAPPSSSPSAPRLEVSIGSSDEKFAAPNGPGLGVLDIEMRSSSAEAERSIVRFPQIGSPKRKHLRAVEGLGGRECAITGGGAGMMGSVVIVHSSCLVGVSVRAVFEVDQTRG</sequence>
<proteinExistence type="predicted"/>
<comment type="caution">
    <text evidence="1">The sequence shown here is derived from an EMBL/GenBank/DDBJ whole genome shotgun (WGS) entry which is preliminary data.</text>
</comment>
<gene>
    <name evidence="1" type="ORF">B0H17DRAFT_1134340</name>
</gene>
<organism evidence="1 2">
    <name type="scientific">Mycena rosella</name>
    <name type="common">Pink bonnet</name>
    <name type="synonym">Agaricus rosellus</name>
    <dbReference type="NCBI Taxonomy" id="1033263"/>
    <lineage>
        <taxon>Eukaryota</taxon>
        <taxon>Fungi</taxon>
        <taxon>Dikarya</taxon>
        <taxon>Basidiomycota</taxon>
        <taxon>Agaricomycotina</taxon>
        <taxon>Agaricomycetes</taxon>
        <taxon>Agaricomycetidae</taxon>
        <taxon>Agaricales</taxon>
        <taxon>Marasmiineae</taxon>
        <taxon>Mycenaceae</taxon>
        <taxon>Mycena</taxon>
    </lineage>
</organism>
<name>A0AAD7DFS3_MYCRO</name>
<reference evidence="1" key="1">
    <citation type="submission" date="2023-03" db="EMBL/GenBank/DDBJ databases">
        <title>Massive genome expansion in bonnet fungi (Mycena s.s.) driven by repeated elements and novel gene families across ecological guilds.</title>
        <authorList>
            <consortium name="Lawrence Berkeley National Laboratory"/>
            <person name="Harder C.B."/>
            <person name="Miyauchi S."/>
            <person name="Viragh M."/>
            <person name="Kuo A."/>
            <person name="Thoen E."/>
            <person name="Andreopoulos B."/>
            <person name="Lu D."/>
            <person name="Skrede I."/>
            <person name="Drula E."/>
            <person name="Henrissat B."/>
            <person name="Morin E."/>
            <person name="Kohler A."/>
            <person name="Barry K."/>
            <person name="LaButti K."/>
            <person name="Morin E."/>
            <person name="Salamov A."/>
            <person name="Lipzen A."/>
            <person name="Mereny Z."/>
            <person name="Hegedus B."/>
            <person name="Baldrian P."/>
            <person name="Stursova M."/>
            <person name="Weitz H."/>
            <person name="Taylor A."/>
            <person name="Grigoriev I.V."/>
            <person name="Nagy L.G."/>
            <person name="Martin F."/>
            <person name="Kauserud H."/>
        </authorList>
    </citation>
    <scope>NUCLEOTIDE SEQUENCE</scope>
    <source>
        <strain evidence="1">CBHHK067</strain>
    </source>
</reference>
<dbReference type="Proteomes" id="UP001221757">
    <property type="component" value="Unassembled WGS sequence"/>
</dbReference>
<keyword evidence="2" id="KW-1185">Reference proteome</keyword>
<dbReference type="EMBL" id="JARKIE010000064">
    <property type="protein sequence ID" value="KAJ7690539.1"/>
    <property type="molecule type" value="Genomic_DNA"/>
</dbReference>
<protein>
    <submittedName>
        <fullName evidence="1">Uncharacterized protein</fullName>
    </submittedName>
</protein>
<dbReference type="AlphaFoldDB" id="A0AAD7DFS3"/>
<evidence type="ECO:0000313" key="1">
    <source>
        <dbReference type="EMBL" id="KAJ7690539.1"/>
    </source>
</evidence>